<evidence type="ECO:0000313" key="1">
    <source>
        <dbReference type="EMBL" id="MPM91364.1"/>
    </source>
</evidence>
<dbReference type="InterPro" id="IPR011989">
    <property type="entry name" value="ARM-like"/>
</dbReference>
<accession>A0A645DPG1</accession>
<sequence>MLEPRQAEYLFDMKNDKWELVNLISRPDMKAKADELRSVLIQKLIAERDAHFIPEYTFKTEDKMPVQLAADDNYYPVKEVLNTALLVGKGKEVIPAQIKLLSDKNQFVRYWASIGLYSQKEGMKTALKALDKQLKSETYPPAKVNIAVTLFNNSDKKQYLDEVRSLLQQEDPELLRITVHLLLTVDDAKQELVAGDIEQLLAKHKKDKNKSYSQADELITLFLHEVKGKPIGKDEQFW</sequence>
<proteinExistence type="predicted"/>
<dbReference type="Gene3D" id="1.25.10.10">
    <property type="entry name" value="Leucine-rich Repeat Variant"/>
    <property type="match status" value="1"/>
</dbReference>
<reference evidence="1" key="1">
    <citation type="submission" date="2019-08" db="EMBL/GenBank/DDBJ databases">
        <authorList>
            <person name="Kucharzyk K."/>
            <person name="Murdoch R.W."/>
            <person name="Higgins S."/>
            <person name="Loffler F."/>
        </authorList>
    </citation>
    <scope>NUCLEOTIDE SEQUENCE</scope>
</reference>
<dbReference type="EMBL" id="VSSQ01038430">
    <property type="protein sequence ID" value="MPM91364.1"/>
    <property type="molecule type" value="Genomic_DNA"/>
</dbReference>
<name>A0A645DPG1_9ZZZZ</name>
<gene>
    <name evidence="1" type="ORF">SDC9_138492</name>
</gene>
<dbReference type="InterPro" id="IPR016024">
    <property type="entry name" value="ARM-type_fold"/>
</dbReference>
<protein>
    <recommendedName>
        <fullName evidence="2">Beta-barrel assembly-enhancing protease</fullName>
    </recommendedName>
</protein>
<evidence type="ECO:0008006" key="2">
    <source>
        <dbReference type="Google" id="ProtNLM"/>
    </source>
</evidence>
<organism evidence="1">
    <name type="scientific">bioreactor metagenome</name>
    <dbReference type="NCBI Taxonomy" id="1076179"/>
    <lineage>
        <taxon>unclassified sequences</taxon>
        <taxon>metagenomes</taxon>
        <taxon>ecological metagenomes</taxon>
    </lineage>
</organism>
<dbReference type="SUPFAM" id="SSF48371">
    <property type="entry name" value="ARM repeat"/>
    <property type="match status" value="1"/>
</dbReference>
<comment type="caution">
    <text evidence="1">The sequence shown here is derived from an EMBL/GenBank/DDBJ whole genome shotgun (WGS) entry which is preliminary data.</text>
</comment>
<dbReference type="AlphaFoldDB" id="A0A645DPG1"/>